<keyword evidence="3 8" id="KW-0479">Metal-binding</keyword>
<feature type="domain" description="Ferritin-like diiron" evidence="10">
    <location>
        <begin position="9"/>
        <end position="158"/>
    </location>
</feature>
<name>A0A3M7RDN2_BRAPC</name>
<evidence type="ECO:0000256" key="2">
    <source>
        <dbReference type="ARBA" id="ARBA00022434"/>
    </source>
</evidence>
<dbReference type="SUPFAM" id="SSF47240">
    <property type="entry name" value="Ferritin-like"/>
    <property type="match status" value="1"/>
</dbReference>
<dbReference type="STRING" id="10195.A0A3M7RDN2"/>
<dbReference type="InterPro" id="IPR012347">
    <property type="entry name" value="Ferritin-like"/>
</dbReference>
<dbReference type="PROSITE" id="PS00204">
    <property type="entry name" value="FERRITIN_2"/>
    <property type="match status" value="1"/>
</dbReference>
<dbReference type="InterPro" id="IPR001519">
    <property type="entry name" value="Ferritin"/>
</dbReference>
<keyword evidence="4 9" id="KW-0560">Oxidoreductase</keyword>
<comment type="similarity">
    <text evidence="1 9">Belongs to the ferritin family.</text>
</comment>
<dbReference type="GO" id="GO:0006826">
    <property type="term" value="P:iron ion transport"/>
    <property type="evidence" value="ECO:0007669"/>
    <property type="project" value="InterPro"/>
</dbReference>
<sequence length="173" mass="20111">MAQVSRIRQNFHAECEQALNEQVNLELTASYIYQSMSFYFNRDDVALPGFHKFYKENSDEEREHAEKFMKYVNKRGGRIILKDVKSPEKTEWKNGLESLEAALELEKRVNDSLLKLHSLASQHTDPHLSDFLEEEFLDEQVESIKKLGDLITKLKRAGPEGLGEFLFDKELNS</sequence>
<keyword evidence="2 9" id="KW-0409">Iron storage</keyword>
<dbReference type="FunFam" id="1.20.1260.10:FF:000002">
    <property type="entry name" value="Ferritin, mitochondrial"/>
    <property type="match status" value="1"/>
</dbReference>
<dbReference type="OrthoDB" id="186462at2759"/>
<evidence type="ECO:0000256" key="7">
    <source>
        <dbReference type="ARBA" id="ARBA00047990"/>
    </source>
</evidence>
<dbReference type="InterPro" id="IPR008331">
    <property type="entry name" value="Ferritin_DPS_dom"/>
</dbReference>
<evidence type="ECO:0000256" key="1">
    <source>
        <dbReference type="ARBA" id="ARBA00007513"/>
    </source>
</evidence>
<feature type="binding site" evidence="8">
    <location>
        <position position="140"/>
    </location>
    <ligand>
        <name>Fe cation</name>
        <dbReference type="ChEBI" id="CHEBI:24875"/>
        <label>1</label>
    </ligand>
</feature>
<dbReference type="Proteomes" id="UP000276133">
    <property type="component" value="Unassembled WGS sequence"/>
</dbReference>
<dbReference type="GO" id="GO:0004322">
    <property type="term" value="F:ferroxidase activity"/>
    <property type="evidence" value="ECO:0007669"/>
    <property type="project" value="UniProtKB-EC"/>
</dbReference>
<dbReference type="CDD" id="cd01056">
    <property type="entry name" value="Euk_Ferritin"/>
    <property type="match status" value="1"/>
</dbReference>
<protein>
    <recommendedName>
        <fullName evidence="9">Ferritin</fullName>
        <ecNumber evidence="9">1.16.3.1</ecNumber>
    </recommendedName>
</protein>
<evidence type="ECO:0000259" key="10">
    <source>
        <dbReference type="PROSITE" id="PS50905"/>
    </source>
</evidence>
<gene>
    <name evidence="11" type="ORF">BpHYR1_048407</name>
</gene>
<reference evidence="11 12" key="1">
    <citation type="journal article" date="2018" name="Sci. Rep.">
        <title>Genomic signatures of local adaptation to the degree of environmental predictability in rotifers.</title>
        <authorList>
            <person name="Franch-Gras L."/>
            <person name="Hahn C."/>
            <person name="Garcia-Roger E.M."/>
            <person name="Carmona M.J."/>
            <person name="Serra M."/>
            <person name="Gomez A."/>
        </authorList>
    </citation>
    <scope>NUCLEOTIDE SEQUENCE [LARGE SCALE GENOMIC DNA]</scope>
    <source>
        <strain evidence="11">HYR1</strain>
    </source>
</reference>
<dbReference type="PANTHER" id="PTHR11431">
    <property type="entry name" value="FERRITIN"/>
    <property type="match status" value="1"/>
</dbReference>
<dbReference type="InterPro" id="IPR009078">
    <property type="entry name" value="Ferritin-like_SF"/>
</dbReference>
<dbReference type="GO" id="GO:0006879">
    <property type="term" value="P:intracellular iron ion homeostasis"/>
    <property type="evidence" value="ECO:0007669"/>
    <property type="project" value="UniProtKB-KW"/>
</dbReference>
<comment type="catalytic activity">
    <reaction evidence="7 9">
        <text>4 Fe(2+) + O2 + 4 H(+) = 4 Fe(3+) + 2 H2O</text>
        <dbReference type="Rhea" id="RHEA:11148"/>
        <dbReference type="ChEBI" id="CHEBI:15377"/>
        <dbReference type="ChEBI" id="CHEBI:15378"/>
        <dbReference type="ChEBI" id="CHEBI:15379"/>
        <dbReference type="ChEBI" id="CHEBI:29033"/>
        <dbReference type="ChEBI" id="CHEBI:29034"/>
        <dbReference type="EC" id="1.16.3.1"/>
    </reaction>
</comment>
<dbReference type="GO" id="GO:0008199">
    <property type="term" value="F:ferric iron binding"/>
    <property type="evidence" value="ECO:0007669"/>
    <property type="project" value="InterPro"/>
</dbReference>
<dbReference type="PANTHER" id="PTHR11431:SF75">
    <property type="entry name" value="FERRITIN"/>
    <property type="match status" value="1"/>
</dbReference>
<keyword evidence="5 8" id="KW-0408">Iron</keyword>
<feature type="binding site" evidence="8">
    <location>
        <position position="61"/>
    </location>
    <ligand>
        <name>Fe cation</name>
        <dbReference type="ChEBI" id="CHEBI:24875"/>
        <label>1</label>
    </ligand>
</feature>
<dbReference type="InterPro" id="IPR014034">
    <property type="entry name" value="Ferritin_CS"/>
</dbReference>
<evidence type="ECO:0000256" key="9">
    <source>
        <dbReference type="RuleBase" id="RU361145"/>
    </source>
</evidence>
<keyword evidence="12" id="KW-1185">Reference proteome</keyword>
<dbReference type="EMBL" id="REGN01003685">
    <property type="protein sequence ID" value="RNA21358.1"/>
    <property type="molecule type" value="Genomic_DNA"/>
</dbReference>
<evidence type="ECO:0000256" key="3">
    <source>
        <dbReference type="ARBA" id="ARBA00022723"/>
    </source>
</evidence>
<feature type="binding site" evidence="8">
    <location>
        <position position="64"/>
    </location>
    <ligand>
        <name>Fe cation</name>
        <dbReference type="ChEBI" id="CHEBI:24875"/>
        <label>1</label>
    </ligand>
</feature>
<dbReference type="EC" id="1.16.3.1" evidence="9"/>
<evidence type="ECO:0000313" key="12">
    <source>
        <dbReference type="Proteomes" id="UP000276133"/>
    </source>
</evidence>
<dbReference type="PROSITE" id="PS50905">
    <property type="entry name" value="FERRITIN_LIKE"/>
    <property type="match status" value="1"/>
</dbReference>
<dbReference type="InterPro" id="IPR009040">
    <property type="entry name" value="Ferritin-like_diiron"/>
</dbReference>
<comment type="function">
    <text evidence="9">Stores iron in a soluble, non-toxic, readily available form. Important for iron homeostasis. Iron is taken up in the ferrous form and deposited as ferric hydroxides after oxidation.</text>
</comment>
<feature type="binding site" evidence="8">
    <location>
        <position position="26"/>
    </location>
    <ligand>
        <name>Fe cation</name>
        <dbReference type="ChEBI" id="CHEBI:24875"/>
        <label>1</label>
    </ligand>
</feature>
<dbReference type="AlphaFoldDB" id="A0A3M7RDN2"/>
<evidence type="ECO:0000256" key="6">
    <source>
        <dbReference type="ARBA" id="ARBA00025111"/>
    </source>
</evidence>
<comment type="function">
    <text evidence="6">Stores iron in a soluble, non-toxic, readily available form. Important for iron homeostasis. Has ferroxidase activity. Iron is taken up in the ferrous form and deposited as ferric hydroxides after oxidation.</text>
</comment>
<evidence type="ECO:0000256" key="5">
    <source>
        <dbReference type="ARBA" id="ARBA00023004"/>
    </source>
</evidence>
<proteinExistence type="inferred from homology"/>
<evidence type="ECO:0000256" key="4">
    <source>
        <dbReference type="ARBA" id="ARBA00023002"/>
    </source>
</evidence>
<dbReference type="Gene3D" id="1.20.1260.10">
    <property type="match status" value="1"/>
</dbReference>
<feature type="binding site" evidence="8">
    <location>
        <position position="106"/>
    </location>
    <ligand>
        <name>Fe cation</name>
        <dbReference type="ChEBI" id="CHEBI:24875"/>
        <label>1</label>
    </ligand>
</feature>
<dbReference type="GO" id="GO:0008198">
    <property type="term" value="F:ferrous iron binding"/>
    <property type="evidence" value="ECO:0007669"/>
    <property type="project" value="TreeGrafter"/>
</dbReference>
<organism evidence="11 12">
    <name type="scientific">Brachionus plicatilis</name>
    <name type="common">Marine rotifer</name>
    <name type="synonym">Brachionus muelleri</name>
    <dbReference type="NCBI Taxonomy" id="10195"/>
    <lineage>
        <taxon>Eukaryota</taxon>
        <taxon>Metazoa</taxon>
        <taxon>Spiralia</taxon>
        <taxon>Gnathifera</taxon>
        <taxon>Rotifera</taxon>
        <taxon>Eurotatoria</taxon>
        <taxon>Monogononta</taxon>
        <taxon>Pseudotrocha</taxon>
        <taxon>Ploima</taxon>
        <taxon>Brachionidae</taxon>
        <taxon>Brachionus</taxon>
    </lineage>
</organism>
<comment type="caution">
    <text evidence="11">The sequence shown here is derived from an EMBL/GenBank/DDBJ whole genome shotgun (WGS) entry which is preliminary data.</text>
</comment>
<accession>A0A3M7RDN2</accession>
<dbReference type="GO" id="GO:0005737">
    <property type="term" value="C:cytoplasm"/>
    <property type="evidence" value="ECO:0007669"/>
    <property type="project" value="TreeGrafter"/>
</dbReference>
<evidence type="ECO:0000256" key="8">
    <source>
        <dbReference type="PIRSR" id="PIRSR601519-1"/>
    </source>
</evidence>
<evidence type="ECO:0000313" key="11">
    <source>
        <dbReference type="EMBL" id="RNA21358.1"/>
    </source>
</evidence>
<dbReference type="Pfam" id="PF00210">
    <property type="entry name" value="Ferritin"/>
    <property type="match status" value="1"/>
</dbReference>